<dbReference type="AlphaFoldDB" id="A0A1R1YKA0"/>
<evidence type="ECO:0000256" key="1">
    <source>
        <dbReference type="SAM" id="MobiDB-lite"/>
    </source>
</evidence>
<protein>
    <submittedName>
        <fullName evidence="2">Uncharacterized protein</fullName>
    </submittedName>
</protein>
<feature type="compositionally biased region" description="Polar residues" evidence="1">
    <location>
        <begin position="121"/>
        <end position="132"/>
    </location>
</feature>
<feature type="region of interest" description="Disordered" evidence="1">
    <location>
        <begin position="66"/>
        <end position="132"/>
    </location>
</feature>
<keyword evidence="3" id="KW-1185">Reference proteome</keyword>
<feature type="region of interest" description="Disordered" evidence="1">
    <location>
        <begin position="147"/>
        <end position="176"/>
    </location>
</feature>
<dbReference type="Proteomes" id="UP000187429">
    <property type="component" value="Unassembled WGS sequence"/>
</dbReference>
<proteinExistence type="predicted"/>
<evidence type="ECO:0000313" key="2">
    <source>
        <dbReference type="EMBL" id="OMJ27349.1"/>
    </source>
</evidence>
<gene>
    <name evidence="2" type="ORF">AYI69_g3219</name>
</gene>
<reference evidence="3" key="1">
    <citation type="submission" date="2017-01" db="EMBL/GenBank/DDBJ databases">
        <authorList>
            <person name="Wang Y."/>
            <person name="White M."/>
            <person name="Kvist S."/>
            <person name="Moncalvo J.-M."/>
        </authorList>
    </citation>
    <scope>NUCLEOTIDE SEQUENCE [LARGE SCALE GENOMIC DNA]</scope>
    <source>
        <strain evidence="3">ID-206-W2</strain>
    </source>
</reference>
<feature type="compositionally biased region" description="Gly residues" evidence="1">
    <location>
        <begin position="167"/>
        <end position="176"/>
    </location>
</feature>
<accession>A0A1R1YKA0</accession>
<name>A0A1R1YKA0_9FUNG</name>
<comment type="caution">
    <text evidence="2">The sequence shown here is derived from an EMBL/GenBank/DDBJ whole genome shotgun (WGS) entry which is preliminary data.</text>
</comment>
<feature type="compositionally biased region" description="Basic and acidic residues" evidence="1">
    <location>
        <begin position="66"/>
        <end position="77"/>
    </location>
</feature>
<feature type="compositionally biased region" description="Polar residues" evidence="1">
    <location>
        <begin position="147"/>
        <end position="164"/>
    </location>
</feature>
<feature type="compositionally biased region" description="Basic residues" evidence="1">
    <location>
        <begin position="103"/>
        <end position="116"/>
    </location>
</feature>
<evidence type="ECO:0000313" key="3">
    <source>
        <dbReference type="Proteomes" id="UP000187429"/>
    </source>
</evidence>
<organism evidence="2 3">
    <name type="scientific">Smittium culicis</name>
    <dbReference type="NCBI Taxonomy" id="133412"/>
    <lineage>
        <taxon>Eukaryota</taxon>
        <taxon>Fungi</taxon>
        <taxon>Fungi incertae sedis</taxon>
        <taxon>Zoopagomycota</taxon>
        <taxon>Kickxellomycotina</taxon>
        <taxon>Harpellomycetes</taxon>
        <taxon>Harpellales</taxon>
        <taxon>Legeriomycetaceae</taxon>
        <taxon>Smittium</taxon>
    </lineage>
</organism>
<dbReference type="EMBL" id="LSSM01001056">
    <property type="protein sequence ID" value="OMJ27349.1"/>
    <property type="molecule type" value="Genomic_DNA"/>
</dbReference>
<sequence>MNLNFYFFELSKDRPVSNDSHKAQDFDTFLLKYYFYEYYPTASERFSIQHATRLIDYYARQRIQESPRIDTKEDHEVQFASVKRDRKPTQGTGASRKTDVTRRVRHKAANRSRGVGRTHSQESCGETPENSALFRNSVTESIALTATSAEAVSSNKTTDHQSNFRGKGCGRGRGYQ</sequence>